<gene>
    <name evidence="4" type="primary">pilO</name>
    <name evidence="4" type="ORF">PA905_07240</name>
</gene>
<protein>
    <submittedName>
        <fullName evidence="4">Type IV pilus assembly protein PilO</fullName>
    </submittedName>
</protein>
<comment type="caution">
    <text evidence="4">The sequence shown here is derived from an EMBL/GenBank/DDBJ whole genome shotgun (WGS) entry which is preliminary data.</text>
</comment>
<dbReference type="Proteomes" id="UP000299794">
    <property type="component" value="Unassembled WGS sequence"/>
</dbReference>
<organism evidence="4 5">
    <name type="scientific">Planktothrix agardhii CCAP 1459/11A</name>
    <dbReference type="NCBI Taxonomy" id="282420"/>
    <lineage>
        <taxon>Bacteria</taxon>
        <taxon>Bacillati</taxon>
        <taxon>Cyanobacteriota</taxon>
        <taxon>Cyanophyceae</taxon>
        <taxon>Oscillatoriophycideae</taxon>
        <taxon>Oscillatoriales</taxon>
        <taxon>Microcoleaceae</taxon>
        <taxon>Planktothrix</taxon>
    </lineage>
</organism>
<keyword evidence="3" id="KW-0812">Transmembrane</keyword>
<feature type="coiled-coil region" evidence="1">
    <location>
        <begin position="64"/>
        <end position="101"/>
    </location>
</feature>
<feature type="transmembrane region" description="Helical" evidence="3">
    <location>
        <begin position="29"/>
        <end position="51"/>
    </location>
</feature>
<proteinExistence type="predicted"/>
<feature type="region of interest" description="Disordered" evidence="2">
    <location>
        <begin position="140"/>
        <end position="159"/>
    </location>
</feature>
<evidence type="ECO:0000313" key="5">
    <source>
        <dbReference type="Proteomes" id="UP000299794"/>
    </source>
</evidence>
<sequence length="265" mass="29093">MTVANEFIQDVDGEDSGPVIFGIALTPKIMGIGAGVVGVLVAGFLIYQFVLPTLTIGQTLRGDIKTKQDEIEKQDQRLREKDKAKKELADAEIRRDTVTALFADDASLETLLFDINEQINKINAGIIDNGKLAKLTQFKPIPPAPPAKPEDKDEIVNDSSLGADVNGKLRRRRYEVEFTGSFEQTRQFLVALERLQPLLVVRGLKSQLGDATSVIEGEYRQGKFVPSANQPQRRLKSNFELQVLLPLSQEEVKAAAAAAAAEPPK</sequence>
<evidence type="ECO:0000256" key="2">
    <source>
        <dbReference type="SAM" id="MobiDB-lite"/>
    </source>
</evidence>
<dbReference type="AlphaFoldDB" id="A0A479ZXE0"/>
<name>A0A479ZXE0_PLAAG</name>
<evidence type="ECO:0000256" key="1">
    <source>
        <dbReference type="SAM" id="Coils"/>
    </source>
</evidence>
<keyword evidence="3" id="KW-1133">Transmembrane helix</keyword>
<keyword evidence="1" id="KW-0175">Coiled coil</keyword>
<reference evidence="5" key="1">
    <citation type="submission" date="2019-02" db="EMBL/GenBank/DDBJ databases">
        <title>Draft genome sequence of Planktothrix agardhii NIES-905.</title>
        <authorList>
            <person name="Yamaguchi H."/>
            <person name="Suzuki S."/>
            <person name="Kawachi M."/>
        </authorList>
    </citation>
    <scope>NUCLEOTIDE SEQUENCE [LARGE SCALE GENOMIC DNA]</scope>
    <source>
        <strain evidence="5">CCAP 1459/11A</strain>
    </source>
</reference>
<evidence type="ECO:0000313" key="4">
    <source>
        <dbReference type="EMBL" id="GCL34514.1"/>
    </source>
</evidence>
<evidence type="ECO:0000256" key="3">
    <source>
        <dbReference type="SAM" id="Phobius"/>
    </source>
</evidence>
<dbReference type="EMBL" id="BJCD01000010">
    <property type="protein sequence ID" value="GCL34514.1"/>
    <property type="molecule type" value="Genomic_DNA"/>
</dbReference>
<accession>A0A479ZXE0</accession>
<keyword evidence="3" id="KW-0472">Membrane</keyword>
<dbReference type="RefSeq" id="WP_141292786.1">
    <property type="nucleotide sequence ID" value="NZ_BJCD01000010.1"/>
</dbReference>